<dbReference type="Gene3D" id="1.10.601.10">
    <property type="entry name" value="RNA Polymerase Primary Sigma Factor"/>
    <property type="match status" value="1"/>
</dbReference>
<gene>
    <name evidence="6" type="ORF">WKV44_09895</name>
</gene>
<dbReference type="InterPro" id="IPR000943">
    <property type="entry name" value="RNA_pol_sigma70"/>
</dbReference>
<evidence type="ECO:0000256" key="3">
    <source>
        <dbReference type="ARBA" id="ARBA00023125"/>
    </source>
</evidence>
<keyword evidence="2" id="KW-0731">Sigma factor</keyword>
<evidence type="ECO:0000256" key="2">
    <source>
        <dbReference type="ARBA" id="ARBA00023082"/>
    </source>
</evidence>
<comment type="caution">
    <text evidence="6">The sequence shown here is derived from an EMBL/GenBank/DDBJ whole genome shotgun (WGS) entry which is preliminary data.</text>
</comment>
<dbReference type="InterPro" id="IPR007624">
    <property type="entry name" value="RNA_pol_sigma70_r3"/>
</dbReference>
<sequence>MEETKGEVDSLAMYLKQIANYPLLTPEEEQQIGEEIHNTRKRLEEIASLPYEKRAECFDEKRALEFRLRELKNRMINSNLRLVVSIAKKYQNRGLSLLDLIDEGNIGLIEAVERFDYTKGCRFSTYGTWWIRQAIVKSLADKSRVIRIPIHMLNTIKNVFLMSKELAQDLGRDPTEDELSRYTGISDKRVNEVMKVSQETASLDVTVDDENMTTLGDLIADDDFGEPFDRVFGLYLKDVLLKVLDELTEREKNVICLRFGLNDNGPLTLEETGKLLGITRERVRQIQEKALIKLSQISIVRDFKPED</sequence>
<dbReference type="Gene3D" id="1.10.10.10">
    <property type="entry name" value="Winged helix-like DNA-binding domain superfamily/Winged helix DNA-binding domain"/>
    <property type="match status" value="2"/>
</dbReference>
<name>A0ABU9UDV1_9SPIR</name>
<evidence type="ECO:0000313" key="6">
    <source>
        <dbReference type="EMBL" id="MEM5948851.1"/>
    </source>
</evidence>
<dbReference type="NCBIfam" id="TIGR02937">
    <property type="entry name" value="sigma70-ECF"/>
    <property type="match status" value="1"/>
</dbReference>
<dbReference type="InterPro" id="IPR050239">
    <property type="entry name" value="Sigma-70_RNA_pol_init_factors"/>
</dbReference>
<evidence type="ECO:0000256" key="1">
    <source>
        <dbReference type="ARBA" id="ARBA00023015"/>
    </source>
</evidence>
<keyword evidence="7" id="KW-1185">Reference proteome</keyword>
<keyword evidence="4" id="KW-0804">Transcription</keyword>
<dbReference type="SUPFAM" id="SSF88946">
    <property type="entry name" value="Sigma2 domain of RNA polymerase sigma factors"/>
    <property type="match status" value="1"/>
</dbReference>
<dbReference type="PANTHER" id="PTHR30603:SF47">
    <property type="entry name" value="RNA POLYMERASE SIGMA FACTOR SIGD, CHLOROPLASTIC"/>
    <property type="match status" value="1"/>
</dbReference>
<keyword evidence="1" id="KW-0805">Transcription regulation</keyword>
<dbReference type="InterPro" id="IPR036388">
    <property type="entry name" value="WH-like_DNA-bd_sf"/>
</dbReference>
<dbReference type="SUPFAM" id="SSF88659">
    <property type="entry name" value="Sigma3 and sigma4 domains of RNA polymerase sigma factors"/>
    <property type="match status" value="2"/>
</dbReference>
<dbReference type="InterPro" id="IPR007630">
    <property type="entry name" value="RNA_pol_sigma70_r4"/>
</dbReference>
<dbReference type="Pfam" id="PF04545">
    <property type="entry name" value="Sigma70_r4"/>
    <property type="match status" value="1"/>
</dbReference>
<dbReference type="CDD" id="cd06171">
    <property type="entry name" value="Sigma70_r4"/>
    <property type="match status" value="1"/>
</dbReference>
<evidence type="ECO:0000256" key="4">
    <source>
        <dbReference type="ARBA" id="ARBA00023163"/>
    </source>
</evidence>
<dbReference type="InterPro" id="IPR013325">
    <property type="entry name" value="RNA_pol_sigma_r2"/>
</dbReference>
<dbReference type="InterPro" id="IPR007627">
    <property type="entry name" value="RNA_pol_sigma70_r2"/>
</dbReference>
<keyword evidence="3" id="KW-0238">DNA-binding</keyword>
<proteinExistence type="predicted"/>
<dbReference type="PANTHER" id="PTHR30603">
    <property type="entry name" value="RNA POLYMERASE SIGMA FACTOR RPO"/>
    <property type="match status" value="1"/>
</dbReference>
<feature type="domain" description="RNA polymerase sigma-70" evidence="5">
    <location>
        <begin position="268"/>
        <end position="294"/>
    </location>
</feature>
<dbReference type="Pfam" id="PF04542">
    <property type="entry name" value="Sigma70_r2"/>
    <property type="match status" value="1"/>
</dbReference>
<evidence type="ECO:0000259" key="5">
    <source>
        <dbReference type="PROSITE" id="PS00716"/>
    </source>
</evidence>
<dbReference type="PRINTS" id="PR00046">
    <property type="entry name" value="SIGMA70FCT"/>
</dbReference>
<dbReference type="Pfam" id="PF00140">
    <property type="entry name" value="Sigma70_r1_2"/>
    <property type="match status" value="1"/>
</dbReference>
<organism evidence="6 7">
    <name type="scientific">Rarispira pelagica</name>
    <dbReference type="NCBI Taxonomy" id="3141764"/>
    <lineage>
        <taxon>Bacteria</taxon>
        <taxon>Pseudomonadati</taxon>
        <taxon>Spirochaetota</taxon>
        <taxon>Spirochaetia</taxon>
        <taxon>Winmispirales</taxon>
        <taxon>Winmispiraceae</taxon>
        <taxon>Rarispira</taxon>
    </lineage>
</organism>
<dbReference type="EMBL" id="JBCHKQ010000006">
    <property type="protein sequence ID" value="MEM5948851.1"/>
    <property type="molecule type" value="Genomic_DNA"/>
</dbReference>
<dbReference type="InterPro" id="IPR009042">
    <property type="entry name" value="RNA_pol_sigma70_r1_2"/>
</dbReference>
<dbReference type="PROSITE" id="PS00716">
    <property type="entry name" value="SIGMA70_2"/>
    <property type="match status" value="1"/>
</dbReference>
<dbReference type="InterPro" id="IPR014284">
    <property type="entry name" value="RNA_pol_sigma-70_dom"/>
</dbReference>
<accession>A0ABU9UDV1</accession>
<dbReference type="Proteomes" id="UP001466331">
    <property type="component" value="Unassembled WGS sequence"/>
</dbReference>
<dbReference type="InterPro" id="IPR013324">
    <property type="entry name" value="RNA_pol_sigma_r3/r4-like"/>
</dbReference>
<evidence type="ECO:0000313" key="7">
    <source>
        <dbReference type="Proteomes" id="UP001466331"/>
    </source>
</evidence>
<protein>
    <submittedName>
        <fullName evidence="6">Sigma-70 family RNA polymerase sigma factor</fullName>
    </submittedName>
</protein>
<reference evidence="6 7" key="1">
    <citation type="submission" date="2024-03" db="EMBL/GenBank/DDBJ databases">
        <title>Ignisphaera cupida sp. nov., a hyperthermophilic hydrolytic archaeon from a hot spring of Kamchatka, and proposal of Ignisphaeraceae fam. nov.</title>
        <authorList>
            <person name="Podosokorskaya O.A."/>
            <person name="Elcheninov A.G."/>
            <person name="Maltseva A.I."/>
            <person name="Zayulina K.S."/>
            <person name="Novikov A."/>
            <person name="Merkel A.Y."/>
        </authorList>
    </citation>
    <scope>NUCLEOTIDE SEQUENCE [LARGE SCALE GENOMIC DNA]</scope>
    <source>
        <strain evidence="6 7">38H-sp</strain>
    </source>
</reference>
<dbReference type="Pfam" id="PF04539">
    <property type="entry name" value="Sigma70_r3"/>
    <property type="match status" value="1"/>
</dbReference>